<dbReference type="EMBL" id="CM007386">
    <property type="protein sequence ID" value="ONK66948.1"/>
    <property type="molecule type" value="Genomic_DNA"/>
</dbReference>
<keyword evidence="1" id="KW-1133">Transmembrane helix</keyword>
<keyword evidence="3" id="KW-1185">Reference proteome</keyword>
<keyword evidence="1" id="KW-0812">Transmembrane</keyword>
<protein>
    <submittedName>
        <fullName evidence="2">Uncharacterized protein</fullName>
    </submittedName>
</protein>
<dbReference type="Proteomes" id="UP000243459">
    <property type="component" value="Chromosome 6"/>
</dbReference>
<evidence type="ECO:0000313" key="3">
    <source>
        <dbReference type="Proteomes" id="UP000243459"/>
    </source>
</evidence>
<organism evidence="2 3">
    <name type="scientific">Asparagus officinalis</name>
    <name type="common">Garden asparagus</name>
    <dbReference type="NCBI Taxonomy" id="4686"/>
    <lineage>
        <taxon>Eukaryota</taxon>
        <taxon>Viridiplantae</taxon>
        <taxon>Streptophyta</taxon>
        <taxon>Embryophyta</taxon>
        <taxon>Tracheophyta</taxon>
        <taxon>Spermatophyta</taxon>
        <taxon>Magnoliopsida</taxon>
        <taxon>Liliopsida</taxon>
        <taxon>Asparagales</taxon>
        <taxon>Asparagaceae</taxon>
        <taxon>Asparagoideae</taxon>
        <taxon>Asparagus</taxon>
    </lineage>
</organism>
<reference evidence="3" key="1">
    <citation type="journal article" date="2017" name="Nat. Commun.">
        <title>The asparagus genome sheds light on the origin and evolution of a young Y chromosome.</title>
        <authorList>
            <person name="Harkess A."/>
            <person name="Zhou J."/>
            <person name="Xu C."/>
            <person name="Bowers J.E."/>
            <person name="Van der Hulst R."/>
            <person name="Ayyampalayam S."/>
            <person name="Mercati F."/>
            <person name="Riccardi P."/>
            <person name="McKain M.R."/>
            <person name="Kakrana A."/>
            <person name="Tang H."/>
            <person name="Ray J."/>
            <person name="Groenendijk J."/>
            <person name="Arikit S."/>
            <person name="Mathioni S.M."/>
            <person name="Nakano M."/>
            <person name="Shan H."/>
            <person name="Telgmann-Rauber A."/>
            <person name="Kanno A."/>
            <person name="Yue Z."/>
            <person name="Chen H."/>
            <person name="Li W."/>
            <person name="Chen Y."/>
            <person name="Xu X."/>
            <person name="Zhang Y."/>
            <person name="Luo S."/>
            <person name="Chen H."/>
            <person name="Gao J."/>
            <person name="Mao Z."/>
            <person name="Pires J.C."/>
            <person name="Luo M."/>
            <person name="Kudrna D."/>
            <person name="Wing R.A."/>
            <person name="Meyers B.C."/>
            <person name="Yi K."/>
            <person name="Kong H."/>
            <person name="Lavrijsen P."/>
            <person name="Sunseri F."/>
            <person name="Falavigna A."/>
            <person name="Ye Y."/>
            <person name="Leebens-Mack J.H."/>
            <person name="Chen G."/>
        </authorList>
    </citation>
    <scope>NUCLEOTIDE SEQUENCE [LARGE SCALE GENOMIC DNA]</scope>
    <source>
        <strain evidence="3">cv. DH0086</strain>
    </source>
</reference>
<proteinExistence type="predicted"/>
<keyword evidence="1" id="KW-0472">Membrane</keyword>
<name>A0A5P1ELR2_ASPOF</name>
<gene>
    <name evidence="2" type="ORF">A4U43_C06F13870</name>
</gene>
<accession>A0A5P1ELR2</accession>
<feature type="transmembrane region" description="Helical" evidence="1">
    <location>
        <begin position="239"/>
        <end position="260"/>
    </location>
</feature>
<dbReference type="AlphaFoldDB" id="A0A5P1ELR2"/>
<evidence type="ECO:0000256" key="1">
    <source>
        <dbReference type="SAM" id="Phobius"/>
    </source>
</evidence>
<sequence length="293" mass="32369">MPTIVHTAVDVLALEVNVADISISDDVLTFMAGTYGGVTLRAIQILLPFVEVCTINYTGVHVLLKMINYTHNYRKRRMMEENESSTEDMSTIVHTAVNILALEVDAADMLIPDDVLSFMAGIRGGVTLCAIQSLLPLIAVCTINSTDALLKKIYSTHNYTKRRMVEENASLTKDMSTIVHIAVDVWDLEVDAADMSISDDVLSFMVDARGGVTLRAIQSILPFVVVCTINFTGNFTYSMIFRLFVGILIFQIIYSFFVGATDVHALHALMHVHCPQLLCLWTVGDLIMLSLVS</sequence>
<dbReference type="Gramene" id="ONK66948">
    <property type="protein sequence ID" value="ONK66948"/>
    <property type="gene ID" value="A4U43_C06F13870"/>
</dbReference>
<evidence type="ECO:0000313" key="2">
    <source>
        <dbReference type="EMBL" id="ONK66948.1"/>
    </source>
</evidence>